<reference evidence="2" key="1">
    <citation type="submission" date="2015-07" db="EMBL/GenBank/DDBJ databases">
        <authorList>
            <person name="Ju K.-S."/>
            <person name="Doroghazi J.R."/>
            <person name="Metcalf W.W."/>
        </authorList>
    </citation>
    <scope>NUCLEOTIDE SEQUENCE [LARGE SCALE GENOMIC DNA]</scope>
    <source>
        <strain evidence="2">NRRL ISP-5002</strain>
    </source>
</reference>
<dbReference type="Proteomes" id="UP000037982">
    <property type="component" value="Unassembled WGS sequence"/>
</dbReference>
<organism evidence="1 2">
    <name type="scientific">Streptomyces chattanoogensis</name>
    <dbReference type="NCBI Taxonomy" id="66876"/>
    <lineage>
        <taxon>Bacteria</taxon>
        <taxon>Bacillati</taxon>
        <taxon>Actinomycetota</taxon>
        <taxon>Actinomycetes</taxon>
        <taxon>Kitasatosporales</taxon>
        <taxon>Streptomycetaceae</taxon>
        <taxon>Streptomyces</taxon>
    </lineage>
</organism>
<keyword evidence="2" id="KW-1185">Reference proteome</keyword>
<sequence length="85" mass="9545">MDEPKLDFVMANHQARAIKAGDEHDGLLGKMRTAQLPDAEHPTALAAVDRLLTVVGGSHRLGHTSWRKVLRRMPLSERRLDRLGR</sequence>
<evidence type="ECO:0000313" key="1">
    <source>
        <dbReference type="EMBL" id="KPC59133.1"/>
    </source>
</evidence>
<evidence type="ECO:0000313" key="2">
    <source>
        <dbReference type="Proteomes" id="UP000037982"/>
    </source>
</evidence>
<name>A0A0N1JVT6_9ACTN</name>
<dbReference type="EMBL" id="LGKG01000192">
    <property type="protein sequence ID" value="KPC59133.1"/>
    <property type="molecule type" value="Genomic_DNA"/>
</dbReference>
<comment type="caution">
    <text evidence="1">The sequence shown here is derived from an EMBL/GenBank/DDBJ whole genome shotgun (WGS) entry which is preliminary data.</text>
</comment>
<accession>A0A0N1JVT6</accession>
<dbReference type="AlphaFoldDB" id="A0A0N1JVT6"/>
<dbReference type="PATRIC" id="fig|66876.3.peg.7988"/>
<protein>
    <submittedName>
        <fullName evidence="1">Uncharacterized protein</fullName>
    </submittedName>
</protein>
<gene>
    <name evidence="1" type="ORF">ADL29_36275</name>
</gene>
<proteinExistence type="predicted"/>